<comment type="similarity">
    <text evidence="1">Belongs to the bactofilin family.</text>
</comment>
<comment type="caution">
    <text evidence="3">The sequence shown here is derived from an EMBL/GenBank/DDBJ whole genome shotgun (WGS) entry which is preliminary data.</text>
</comment>
<dbReference type="RefSeq" id="WP_304562808.1">
    <property type="nucleotide sequence ID" value="NZ_JAUQSZ010000016.1"/>
</dbReference>
<dbReference type="PANTHER" id="PTHR35024">
    <property type="entry name" value="HYPOTHETICAL CYTOSOLIC PROTEIN"/>
    <property type="match status" value="1"/>
</dbReference>
<name>A0ABT9A3I5_9SPHN</name>
<dbReference type="Pfam" id="PF04519">
    <property type="entry name" value="Bactofilin"/>
    <property type="match status" value="1"/>
</dbReference>
<evidence type="ECO:0000313" key="3">
    <source>
        <dbReference type="EMBL" id="MDO7844409.1"/>
    </source>
</evidence>
<organism evidence="3 4">
    <name type="scientific">Sphingomonas immobilis</name>
    <dbReference type="NCBI Taxonomy" id="3063997"/>
    <lineage>
        <taxon>Bacteria</taxon>
        <taxon>Pseudomonadati</taxon>
        <taxon>Pseudomonadota</taxon>
        <taxon>Alphaproteobacteria</taxon>
        <taxon>Sphingomonadales</taxon>
        <taxon>Sphingomonadaceae</taxon>
        <taxon>Sphingomonas</taxon>
    </lineage>
</organism>
<protein>
    <submittedName>
        <fullName evidence="3">Polymer-forming cytoskeletal protein</fullName>
    </submittedName>
</protein>
<gene>
    <name evidence="3" type="ORF">Q5H94_18920</name>
</gene>
<dbReference type="PANTHER" id="PTHR35024:SF4">
    <property type="entry name" value="POLYMER-FORMING CYTOSKELETAL PROTEIN"/>
    <property type="match status" value="1"/>
</dbReference>
<evidence type="ECO:0000256" key="2">
    <source>
        <dbReference type="SAM" id="MobiDB-lite"/>
    </source>
</evidence>
<keyword evidence="4" id="KW-1185">Reference proteome</keyword>
<dbReference type="InterPro" id="IPR007607">
    <property type="entry name" value="BacA/B"/>
</dbReference>
<reference evidence="3" key="1">
    <citation type="submission" date="2023-07" db="EMBL/GenBank/DDBJ databases">
        <authorList>
            <person name="Kim M.K."/>
        </authorList>
    </citation>
    <scope>NUCLEOTIDE SEQUENCE</scope>
    <source>
        <strain evidence="3">CA1-15</strain>
    </source>
</reference>
<proteinExistence type="inferred from homology"/>
<feature type="region of interest" description="Disordered" evidence="2">
    <location>
        <begin position="1"/>
        <end position="23"/>
    </location>
</feature>
<accession>A0ABT9A3I5</accession>
<evidence type="ECO:0000313" key="4">
    <source>
        <dbReference type="Proteomes" id="UP001176468"/>
    </source>
</evidence>
<dbReference type="EMBL" id="JAUQSZ010000016">
    <property type="protein sequence ID" value="MDO7844409.1"/>
    <property type="molecule type" value="Genomic_DNA"/>
</dbReference>
<dbReference type="Proteomes" id="UP001176468">
    <property type="component" value="Unassembled WGS sequence"/>
</dbReference>
<evidence type="ECO:0000256" key="1">
    <source>
        <dbReference type="ARBA" id="ARBA00044755"/>
    </source>
</evidence>
<sequence>MAIFSGNGREAANGTGAVTPVPEPAYQPPAPATKRSAFSVLGPDIVITGSISATADLHVDGRIEGDVDCACLVQGPQSSIKGAIKAEKARLAGRIEGSVRARHLTIERAARIDGDVEYEAIAIETGASINGRLKHLAQEVIPGPSPKPLVLSTVAPEDDVAA</sequence>